<dbReference type="GO" id="GO:0042148">
    <property type="term" value="P:DNA strand invasion"/>
    <property type="evidence" value="ECO:0007669"/>
    <property type="project" value="TreeGrafter"/>
</dbReference>
<organism evidence="1 2">
    <name type="scientific">Teratosphaeria nubilosa</name>
    <dbReference type="NCBI Taxonomy" id="161662"/>
    <lineage>
        <taxon>Eukaryota</taxon>
        <taxon>Fungi</taxon>
        <taxon>Dikarya</taxon>
        <taxon>Ascomycota</taxon>
        <taxon>Pezizomycotina</taxon>
        <taxon>Dothideomycetes</taxon>
        <taxon>Dothideomycetidae</taxon>
        <taxon>Mycosphaerellales</taxon>
        <taxon>Teratosphaeriaceae</taxon>
        <taxon>Teratosphaeria</taxon>
    </lineage>
</organism>
<dbReference type="CDD" id="cd19490">
    <property type="entry name" value="XRCC2"/>
    <property type="match status" value="1"/>
</dbReference>
<proteinExistence type="predicted"/>
<dbReference type="InterPro" id="IPR027417">
    <property type="entry name" value="P-loop_NTPase"/>
</dbReference>
<dbReference type="Proteomes" id="UP000799436">
    <property type="component" value="Unassembled WGS sequence"/>
</dbReference>
<dbReference type="PANTHER" id="PTHR46644:SF2">
    <property type="entry name" value="DNA REPAIR PROTEIN XRCC2"/>
    <property type="match status" value="1"/>
</dbReference>
<dbReference type="GO" id="GO:0005657">
    <property type="term" value="C:replication fork"/>
    <property type="evidence" value="ECO:0007669"/>
    <property type="project" value="InterPro"/>
</dbReference>
<dbReference type="GO" id="GO:0005815">
    <property type="term" value="C:microtubule organizing center"/>
    <property type="evidence" value="ECO:0007669"/>
    <property type="project" value="TreeGrafter"/>
</dbReference>
<dbReference type="InterPro" id="IPR030547">
    <property type="entry name" value="XRCC2"/>
</dbReference>
<dbReference type="GO" id="GO:0033063">
    <property type="term" value="C:Rad51B-Rad51C-Rad51D-XRCC2 complex"/>
    <property type="evidence" value="ECO:0007669"/>
    <property type="project" value="InterPro"/>
</dbReference>
<gene>
    <name evidence="1" type="ORF">EJ03DRAFT_156603</name>
</gene>
<keyword evidence="2" id="KW-1185">Reference proteome</keyword>
<dbReference type="Gene3D" id="3.40.50.300">
    <property type="entry name" value="P-loop containing nucleotide triphosphate hydrolases"/>
    <property type="match status" value="1"/>
</dbReference>
<evidence type="ECO:0000313" key="1">
    <source>
        <dbReference type="EMBL" id="KAF2767341.1"/>
    </source>
</evidence>
<accession>A0A6G1L344</accession>
<evidence type="ECO:0000313" key="2">
    <source>
        <dbReference type="Proteomes" id="UP000799436"/>
    </source>
</evidence>
<protein>
    <recommendedName>
        <fullName evidence="3">DNA recombination and repair protein Rad51-like C-terminal domain-containing protein</fullName>
    </recommendedName>
</protein>
<dbReference type="PANTHER" id="PTHR46644">
    <property type="entry name" value="DNA REPAIR PROTEIN XRCC2"/>
    <property type="match status" value="1"/>
</dbReference>
<dbReference type="SUPFAM" id="SSF52540">
    <property type="entry name" value="P-loop containing nucleoside triphosphate hydrolases"/>
    <property type="match status" value="1"/>
</dbReference>
<sequence length="359" mass="39966">MMAEDLGKRLLAEVEEVGLDEIFQLLRAQDKSQEEYFGIPQVDRLVSIGLENKLPASKTKSTQPVIELMSDGAGGGKTHLLYHMLAQAVLPTRLANKQGCAVVIGTDGHFNIPRLAQQLHLLCSRRNHPPQTRTETVYSLLKHVHIFRPQSLASTIATLASLPTYLFDKTRHHSFDRPLAFIALDSASAFYWQTRAEEEEASLLATTTPGAAKPNSLPTWAHLSTALKNASTIFSCPVILTSWNLNQPTAMQRHGHGEESQRTLRPSLPAPLSQIATVRFIVRRVPVRKFPVGISIEEAKREAENRQNAVDECKFECTVNEWGIDERLLQKLERAGAGFSFTIKEVGLLVEDQSMEPES</sequence>
<dbReference type="AlphaFoldDB" id="A0A6G1L344"/>
<dbReference type="GO" id="GO:0000400">
    <property type="term" value="F:four-way junction DNA binding"/>
    <property type="evidence" value="ECO:0007669"/>
    <property type="project" value="TreeGrafter"/>
</dbReference>
<dbReference type="GO" id="GO:0000724">
    <property type="term" value="P:double-strand break repair via homologous recombination"/>
    <property type="evidence" value="ECO:0007669"/>
    <property type="project" value="InterPro"/>
</dbReference>
<evidence type="ECO:0008006" key="3">
    <source>
        <dbReference type="Google" id="ProtNLM"/>
    </source>
</evidence>
<name>A0A6G1L344_9PEZI</name>
<reference evidence="1" key="1">
    <citation type="journal article" date="2020" name="Stud. Mycol.">
        <title>101 Dothideomycetes genomes: a test case for predicting lifestyles and emergence of pathogens.</title>
        <authorList>
            <person name="Haridas S."/>
            <person name="Albert R."/>
            <person name="Binder M."/>
            <person name="Bloem J."/>
            <person name="Labutti K."/>
            <person name="Salamov A."/>
            <person name="Andreopoulos B."/>
            <person name="Baker S."/>
            <person name="Barry K."/>
            <person name="Bills G."/>
            <person name="Bluhm B."/>
            <person name="Cannon C."/>
            <person name="Castanera R."/>
            <person name="Culley D."/>
            <person name="Daum C."/>
            <person name="Ezra D."/>
            <person name="Gonzalez J."/>
            <person name="Henrissat B."/>
            <person name="Kuo A."/>
            <person name="Liang C."/>
            <person name="Lipzen A."/>
            <person name="Lutzoni F."/>
            <person name="Magnuson J."/>
            <person name="Mondo S."/>
            <person name="Nolan M."/>
            <person name="Ohm R."/>
            <person name="Pangilinan J."/>
            <person name="Park H.-J."/>
            <person name="Ramirez L."/>
            <person name="Alfaro M."/>
            <person name="Sun H."/>
            <person name="Tritt A."/>
            <person name="Yoshinaga Y."/>
            <person name="Zwiers L.-H."/>
            <person name="Turgeon B."/>
            <person name="Goodwin S."/>
            <person name="Spatafora J."/>
            <person name="Crous P."/>
            <person name="Grigoriev I."/>
        </authorList>
    </citation>
    <scope>NUCLEOTIDE SEQUENCE</scope>
    <source>
        <strain evidence="1">CBS 116005</strain>
    </source>
</reference>
<dbReference type="OrthoDB" id="420422at2759"/>
<dbReference type="EMBL" id="ML995857">
    <property type="protein sequence ID" value="KAF2767341.1"/>
    <property type="molecule type" value="Genomic_DNA"/>
</dbReference>